<organism evidence="2">
    <name type="scientific">Albugo laibachii Nc14</name>
    <dbReference type="NCBI Taxonomy" id="890382"/>
    <lineage>
        <taxon>Eukaryota</taxon>
        <taxon>Sar</taxon>
        <taxon>Stramenopiles</taxon>
        <taxon>Oomycota</taxon>
        <taxon>Peronosporomycetes</taxon>
        <taxon>Albuginales</taxon>
        <taxon>Albuginaceae</taxon>
        <taxon>Albugo</taxon>
    </lineage>
</organism>
<evidence type="ECO:0000313" key="2">
    <source>
        <dbReference type="EMBL" id="CCA25210.1"/>
    </source>
</evidence>
<gene>
    <name evidence="2" type="primary">AlNc14C282G10121</name>
    <name evidence="2" type="ORF">ALNC14_113540</name>
</gene>
<dbReference type="EMBL" id="FR824327">
    <property type="protein sequence ID" value="CCA25210.1"/>
    <property type="molecule type" value="Genomic_DNA"/>
</dbReference>
<reference evidence="2" key="2">
    <citation type="submission" date="2011-02" db="EMBL/GenBank/DDBJ databases">
        <authorList>
            <person name="MacLean D."/>
        </authorList>
    </citation>
    <scope>NUCLEOTIDE SEQUENCE</scope>
</reference>
<feature type="region of interest" description="Disordered" evidence="1">
    <location>
        <begin position="1"/>
        <end position="35"/>
    </location>
</feature>
<feature type="compositionally biased region" description="Polar residues" evidence="1">
    <location>
        <begin position="20"/>
        <end position="35"/>
    </location>
</feature>
<dbReference type="HOGENOM" id="CLU_938169_0_0_1"/>
<proteinExistence type="predicted"/>
<name>F0WUX4_9STRA</name>
<dbReference type="AlphaFoldDB" id="F0WUX4"/>
<accession>F0WUX4</accession>
<protein>
    <submittedName>
        <fullName evidence="2">AlNc14C282G10121 protein</fullName>
    </submittedName>
</protein>
<sequence>MDNQGKKTNGHARGQRFSMGPTTFSPTRLHSIAGTSKQPRPLCISFRGMQNVDCRNCLKAKARSPNIGVNPIVLESGEEKFVHIVFTQEQHIYEPCSLSVFCVGLPLVYSDKACETFLKLKYPTRYNQGPASVDLVPGALSKKKSAHRLPPRRGGYGVCLKTSAIHDHTRVCCTCLAEKASGVVVVVDHTTIQHKKVGEEEQSKQSFYLRGNGIVTHPNGCTDLCTTVNEGVQSDCETSYRDEFDSSPVEDEFVSASETTTGNFQVHITGSLIMVLRVCGWSARSNIKKFAWHACKN</sequence>
<reference evidence="2" key="1">
    <citation type="journal article" date="2011" name="PLoS Biol.">
        <title>Gene gain and loss during evolution of obligate parasitism in the white rust pathogen of Arabidopsis thaliana.</title>
        <authorList>
            <person name="Kemen E."/>
            <person name="Gardiner A."/>
            <person name="Schultz-Larsen T."/>
            <person name="Kemen A.C."/>
            <person name="Balmuth A.L."/>
            <person name="Robert-Seilaniantz A."/>
            <person name="Bailey K."/>
            <person name="Holub E."/>
            <person name="Studholme D.J."/>
            <person name="Maclean D."/>
            <person name="Jones J.D."/>
        </authorList>
    </citation>
    <scope>NUCLEOTIDE SEQUENCE</scope>
</reference>
<evidence type="ECO:0000256" key="1">
    <source>
        <dbReference type="SAM" id="MobiDB-lite"/>
    </source>
</evidence>